<evidence type="ECO:0000256" key="3">
    <source>
        <dbReference type="ARBA" id="ARBA00023082"/>
    </source>
</evidence>
<dbReference type="NCBIfam" id="TIGR02937">
    <property type="entry name" value="sigma70-ECF"/>
    <property type="match status" value="1"/>
</dbReference>
<dbReference type="AlphaFoldDB" id="A0A6C7E475"/>
<protein>
    <submittedName>
        <fullName evidence="8">Putative RNA polymerase ECF subfamily sigma factor</fullName>
    </submittedName>
</protein>
<reference evidence="8 9" key="1">
    <citation type="journal article" date="2013" name="Int. J. Syst. Evol. Microbiol.">
        <title>Ilumatobacter nonamiense sp. nov. and Ilumatobacter coccineum sp. nov., isolated from seashore sand.</title>
        <authorList>
            <person name="Matsumoto A."/>
            <person name="Kasai H."/>
            <person name="Matsuo Y."/>
            <person name="Shizuri Y."/>
            <person name="Ichikawa N."/>
            <person name="Fujita N."/>
            <person name="Omura S."/>
            <person name="Takahashi Y."/>
        </authorList>
    </citation>
    <scope>NUCLEOTIDE SEQUENCE [LARGE SCALE GENOMIC DNA]</scope>
    <source>
        <strain evidence="9">NBRC 103263 / KCTC 29153 / YM16-304</strain>
    </source>
</reference>
<dbReference type="PANTHER" id="PTHR43133:SF50">
    <property type="entry name" value="ECF RNA POLYMERASE SIGMA FACTOR SIGM"/>
    <property type="match status" value="1"/>
</dbReference>
<feature type="domain" description="RNA polymerase sigma factor 70 region 4 type 2" evidence="7">
    <location>
        <begin position="115"/>
        <end position="166"/>
    </location>
</feature>
<dbReference type="SUPFAM" id="SSF88659">
    <property type="entry name" value="Sigma3 and sigma4 domains of RNA polymerase sigma factors"/>
    <property type="match status" value="1"/>
</dbReference>
<dbReference type="InterPro" id="IPR013249">
    <property type="entry name" value="RNA_pol_sigma70_r4_t2"/>
</dbReference>
<evidence type="ECO:0000256" key="2">
    <source>
        <dbReference type="ARBA" id="ARBA00023015"/>
    </source>
</evidence>
<feature type="domain" description="RNA polymerase sigma-70 region 2" evidence="6">
    <location>
        <begin position="27"/>
        <end position="90"/>
    </location>
</feature>
<evidence type="ECO:0000313" key="9">
    <source>
        <dbReference type="Proteomes" id="UP000011863"/>
    </source>
</evidence>
<evidence type="ECO:0000256" key="4">
    <source>
        <dbReference type="ARBA" id="ARBA00023125"/>
    </source>
</evidence>
<dbReference type="Gene3D" id="1.10.10.10">
    <property type="entry name" value="Winged helix-like DNA-binding domain superfamily/Winged helix DNA-binding domain"/>
    <property type="match status" value="1"/>
</dbReference>
<dbReference type="PANTHER" id="PTHR43133">
    <property type="entry name" value="RNA POLYMERASE ECF-TYPE SIGMA FACTO"/>
    <property type="match status" value="1"/>
</dbReference>
<dbReference type="InterPro" id="IPR007627">
    <property type="entry name" value="RNA_pol_sigma70_r2"/>
</dbReference>
<dbReference type="GO" id="GO:0003677">
    <property type="term" value="F:DNA binding"/>
    <property type="evidence" value="ECO:0007669"/>
    <property type="project" value="UniProtKB-KW"/>
</dbReference>
<dbReference type="RefSeq" id="WP_015440687.1">
    <property type="nucleotide sequence ID" value="NC_020520.1"/>
</dbReference>
<dbReference type="GO" id="GO:0006352">
    <property type="term" value="P:DNA-templated transcription initiation"/>
    <property type="evidence" value="ECO:0007669"/>
    <property type="project" value="InterPro"/>
</dbReference>
<keyword evidence="5" id="KW-0804">Transcription</keyword>
<evidence type="ECO:0000313" key="8">
    <source>
        <dbReference type="EMBL" id="BAN01440.1"/>
    </source>
</evidence>
<keyword evidence="9" id="KW-1185">Reference proteome</keyword>
<dbReference type="KEGG" id="aym:YM304_11260"/>
<dbReference type="CDD" id="cd06171">
    <property type="entry name" value="Sigma70_r4"/>
    <property type="match status" value="1"/>
</dbReference>
<dbReference type="Gene3D" id="1.10.1740.10">
    <property type="match status" value="1"/>
</dbReference>
<dbReference type="Pfam" id="PF04542">
    <property type="entry name" value="Sigma70_r2"/>
    <property type="match status" value="1"/>
</dbReference>
<dbReference type="GO" id="GO:0016987">
    <property type="term" value="F:sigma factor activity"/>
    <property type="evidence" value="ECO:0007669"/>
    <property type="project" value="UniProtKB-KW"/>
</dbReference>
<keyword evidence="2" id="KW-0805">Transcription regulation</keyword>
<comment type="similarity">
    <text evidence="1">Belongs to the sigma-70 factor family. ECF subfamily.</text>
</comment>
<evidence type="ECO:0000256" key="1">
    <source>
        <dbReference type="ARBA" id="ARBA00010641"/>
    </source>
</evidence>
<proteinExistence type="inferred from homology"/>
<dbReference type="InterPro" id="IPR039425">
    <property type="entry name" value="RNA_pol_sigma-70-like"/>
</dbReference>
<evidence type="ECO:0000259" key="6">
    <source>
        <dbReference type="Pfam" id="PF04542"/>
    </source>
</evidence>
<dbReference type="InterPro" id="IPR013325">
    <property type="entry name" value="RNA_pol_sigma_r2"/>
</dbReference>
<sequence>MSVTETPISGELPIVTVAVVLDFDRFYAEARPGLVRALSATLGSAEAAADATDEALARAYQRWNHVGRLDNPAGWVYRVGLNHARNGVRSMLRRRQQPPHQTTAPAADASVADPAIAAALSTLSHDHRAVVVCRFLLGWSEQQTADALSIRPGTVKSRLSRALSKLERRLDHLRPEDS</sequence>
<name>A0A6C7E475_ILUCY</name>
<dbReference type="InterPro" id="IPR013324">
    <property type="entry name" value="RNA_pol_sigma_r3/r4-like"/>
</dbReference>
<keyword evidence="4" id="KW-0238">DNA-binding</keyword>
<dbReference type="InterPro" id="IPR036388">
    <property type="entry name" value="WH-like_DNA-bd_sf"/>
</dbReference>
<dbReference type="Pfam" id="PF08281">
    <property type="entry name" value="Sigma70_r4_2"/>
    <property type="match status" value="1"/>
</dbReference>
<evidence type="ECO:0000259" key="7">
    <source>
        <dbReference type="Pfam" id="PF08281"/>
    </source>
</evidence>
<organism evidence="8 9">
    <name type="scientific">Ilumatobacter coccineus (strain NBRC 103263 / KCTC 29153 / YM16-304)</name>
    <dbReference type="NCBI Taxonomy" id="1313172"/>
    <lineage>
        <taxon>Bacteria</taxon>
        <taxon>Bacillati</taxon>
        <taxon>Actinomycetota</taxon>
        <taxon>Acidimicrobiia</taxon>
        <taxon>Acidimicrobiales</taxon>
        <taxon>Ilumatobacteraceae</taxon>
        <taxon>Ilumatobacter</taxon>
    </lineage>
</organism>
<dbReference type="Proteomes" id="UP000011863">
    <property type="component" value="Chromosome"/>
</dbReference>
<dbReference type="InterPro" id="IPR014284">
    <property type="entry name" value="RNA_pol_sigma-70_dom"/>
</dbReference>
<dbReference type="EMBL" id="AP012057">
    <property type="protein sequence ID" value="BAN01440.1"/>
    <property type="molecule type" value="Genomic_DNA"/>
</dbReference>
<dbReference type="SUPFAM" id="SSF88946">
    <property type="entry name" value="Sigma2 domain of RNA polymerase sigma factors"/>
    <property type="match status" value="1"/>
</dbReference>
<evidence type="ECO:0000256" key="5">
    <source>
        <dbReference type="ARBA" id="ARBA00023163"/>
    </source>
</evidence>
<keyword evidence="3" id="KW-0731">Sigma factor</keyword>
<accession>A0A6C7E475</accession>
<gene>
    <name evidence="8" type="ORF">YM304_11260</name>
</gene>